<dbReference type="Proteomes" id="UP000019760">
    <property type="component" value="Unassembled WGS sequence"/>
</dbReference>
<feature type="transmembrane region" description="Helical" evidence="1">
    <location>
        <begin position="222"/>
        <end position="240"/>
    </location>
</feature>
<keyword evidence="1" id="KW-0812">Transmembrane</keyword>
<evidence type="ECO:0000313" key="2">
    <source>
        <dbReference type="EMBL" id="GAJ29211.1"/>
    </source>
</evidence>
<dbReference type="EMBL" id="BAND01000054">
    <property type="protein sequence ID" value="GAJ29211.1"/>
    <property type="molecule type" value="Genomic_DNA"/>
</dbReference>
<feature type="transmembrane region" description="Helical" evidence="1">
    <location>
        <begin position="93"/>
        <end position="119"/>
    </location>
</feature>
<reference evidence="2 3" key="2">
    <citation type="journal article" date="2014" name="FEMS Microbiol. Lett.">
        <title>Draft genomic DNA sequence of the facultatively methylotrophic bacterium Acidomonas methanolica type strain MB58.</title>
        <authorList>
            <person name="Higashiura N."/>
            <person name="Hadano H."/>
            <person name="Hirakawa H."/>
            <person name="Matsutani M."/>
            <person name="Takabe S."/>
            <person name="Matsushita K."/>
            <person name="Azuma Y."/>
        </authorList>
    </citation>
    <scope>NUCLEOTIDE SEQUENCE [LARGE SCALE GENOMIC DNA]</scope>
    <source>
        <strain evidence="2 3">MB58</strain>
    </source>
</reference>
<feature type="transmembrane region" description="Helical" evidence="1">
    <location>
        <begin position="246"/>
        <end position="271"/>
    </location>
</feature>
<evidence type="ECO:0000313" key="3">
    <source>
        <dbReference type="Proteomes" id="UP000019760"/>
    </source>
</evidence>
<organism evidence="2 3">
    <name type="scientific">Acidomonas methanolica NBRC 104435</name>
    <dbReference type="NCBI Taxonomy" id="1231351"/>
    <lineage>
        <taxon>Bacteria</taxon>
        <taxon>Pseudomonadati</taxon>
        <taxon>Pseudomonadota</taxon>
        <taxon>Alphaproteobacteria</taxon>
        <taxon>Acetobacterales</taxon>
        <taxon>Acetobacteraceae</taxon>
        <taxon>Acidomonas</taxon>
    </lineage>
</organism>
<evidence type="ECO:0008006" key="4">
    <source>
        <dbReference type="Google" id="ProtNLM"/>
    </source>
</evidence>
<accession>A0A023D603</accession>
<dbReference type="AlphaFoldDB" id="A0A023D603"/>
<proteinExistence type="predicted"/>
<gene>
    <name evidence="2" type="ORF">Amme_054_013</name>
</gene>
<sequence length="281" mass="30152">MRGERDVAARLNRLLIPLGVGGAVLVSVLLAHACDFFLHEFAHTFTAWGLGWMADPLALGYGRPTIDNILMQQQVDDNVDYGPIFASGHGLQAALIAAAGPLLANGGAAILCDRLLLVLTCGTQTPGRGKIMLLWSLTWVAAFNVFNVWSYAPIRALASHADMALLARGLGVPGWVLFPFVTGFALWLAIRFSCVSLPRVYSTFARRSWATVHPGAGRWGRIFGPVVLAATVPFFSMSGLGGTYGLAAILMSYASLFFLVPVLMMACWAASQPEPSENSVR</sequence>
<protein>
    <recommendedName>
        <fullName evidence="4">Peptidase M50</fullName>
    </recommendedName>
</protein>
<keyword evidence="1" id="KW-0472">Membrane</keyword>
<comment type="caution">
    <text evidence="2">The sequence shown here is derived from an EMBL/GenBank/DDBJ whole genome shotgun (WGS) entry which is preliminary data.</text>
</comment>
<feature type="transmembrane region" description="Helical" evidence="1">
    <location>
        <begin position="12"/>
        <end position="33"/>
    </location>
</feature>
<keyword evidence="3" id="KW-1185">Reference proteome</keyword>
<evidence type="ECO:0000256" key="1">
    <source>
        <dbReference type="SAM" id="Phobius"/>
    </source>
</evidence>
<feature type="transmembrane region" description="Helical" evidence="1">
    <location>
        <begin position="131"/>
        <end position="152"/>
    </location>
</feature>
<reference evidence="3" key="1">
    <citation type="journal article" date="2014" name="FEMS Microbiol. Lett.">
        <title>Draft Genomic DNA Sequence of the Facultatively Methylotrophic Bacterium Acidomonas methanolica type strain MB58.</title>
        <authorList>
            <person name="Higashiura N."/>
            <person name="Hadano H."/>
            <person name="Hirakawa H."/>
            <person name="Matsutani M."/>
            <person name="Takabe S."/>
            <person name="Matsushita K."/>
            <person name="Azuma Y."/>
        </authorList>
    </citation>
    <scope>NUCLEOTIDE SEQUENCE [LARGE SCALE GENOMIC DNA]</scope>
    <source>
        <strain evidence="3">MB58</strain>
    </source>
</reference>
<feature type="transmembrane region" description="Helical" evidence="1">
    <location>
        <begin position="172"/>
        <end position="201"/>
    </location>
</feature>
<keyword evidence="1" id="KW-1133">Transmembrane helix</keyword>
<name>A0A023D603_ACIMT</name>
<dbReference type="RefSeq" id="WP_186820004.1">
    <property type="nucleotide sequence ID" value="NZ_BAND01000054.1"/>
</dbReference>